<organism evidence="2 3">
    <name type="scientific">Dendrothele bispora (strain CBS 962.96)</name>
    <dbReference type="NCBI Taxonomy" id="1314807"/>
    <lineage>
        <taxon>Eukaryota</taxon>
        <taxon>Fungi</taxon>
        <taxon>Dikarya</taxon>
        <taxon>Basidiomycota</taxon>
        <taxon>Agaricomycotina</taxon>
        <taxon>Agaricomycetes</taxon>
        <taxon>Agaricomycetidae</taxon>
        <taxon>Agaricales</taxon>
        <taxon>Agaricales incertae sedis</taxon>
        <taxon>Dendrothele</taxon>
    </lineage>
</organism>
<accession>A0A4V4HCM2</accession>
<keyword evidence="3" id="KW-1185">Reference proteome</keyword>
<reference evidence="2 3" key="1">
    <citation type="journal article" date="2019" name="Nat. Ecol. Evol.">
        <title>Megaphylogeny resolves global patterns of mushroom evolution.</title>
        <authorList>
            <person name="Varga T."/>
            <person name="Krizsan K."/>
            <person name="Foldi C."/>
            <person name="Dima B."/>
            <person name="Sanchez-Garcia M."/>
            <person name="Sanchez-Ramirez S."/>
            <person name="Szollosi G.J."/>
            <person name="Szarkandi J.G."/>
            <person name="Papp V."/>
            <person name="Albert L."/>
            <person name="Andreopoulos W."/>
            <person name="Angelini C."/>
            <person name="Antonin V."/>
            <person name="Barry K.W."/>
            <person name="Bougher N.L."/>
            <person name="Buchanan P."/>
            <person name="Buyck B."/>
            <person name="Bense V."/>
            <person name="Catcheside P."/>
            <person name="Chovatia M."/>
            <person name="Cooper J."/>
            <person name="Damon W."/>
            <person name="Desjardin D."/>
            <person name="Finy P."/>
            <person name="Geml J."/>
            <person name="Haridas S."/>
            <person name="Hughes K."/>
            <person name="Justo A."/>
            <person name="Karasinski D."/>
            <person name="Kautmanova I."/>
            <person name="Kiss B."/>
            <person name="Kocsube S."/>
            <person name="Kotiranta H."/>
            <person name="LaButti K.M."/>
            <person name="Lechner B.E."/>
            <person name="Liimatainen K."/>
            <person name="Lipzen A."/>
            <person name="Lukacs Z."/>
            <person name="Mihaltcheva S."/>
            <person name="Morgado L.N."/>
            <person name="Niskanen T."/>
            <person name="Noordeloos M.E."/>
            <person name="Ohm R.A."/>
            <person name="Ortiz-Santana B."/>
            <person name="Ovrebo C."/>
            <person name="Racz N."/>
            <person name="Riley R."/>
            <person name="Savchenko A."/>
            <person name="Shiryaev A."/>
            <person name="Soop K."/>
            <person name="Spirin V."/>
            <person name="Szebenyi C."/>
            <person name="Tomsovsky M."/>
            <person name="Tulloss R.E."/>
            <person name="Uehling J."/>
            <person name="Grigoriev I.V."/>
            <person name="Vagvolgyi C."/>
            <person name="Papp T."/>
            <person name="Martin F.M."/>
            <person name="Miettinen O."/>
            <person name="Hibbett D.S."/>
            <person name="Nagy L.G."/>
        </authorList>
    </citation>
    <scope>NUCLEOTIDE SEQUENCE [LARGE SCALE GENOMIC DNA]</scope>
    <source>
        <strain evidence="2 3">CBS 962.96</strain>
    </source>
</reference>
<dbReference type="Proteomes" id="UP000297245">
    <property type="component" value="Unassembled WGS sequence"/>
</dbReference>
<protein>
    <submittedName>
        <fullName evidence="2">Uncharacterized protein</fullName>
    </submittedName>
</protein>
<evidence type="ECO:0000256" key="1">
    <source>
        <dbReference type="SAM" id="MobiDB-lite"/>
    </source>
</evidence>
<evidence type="ECO:0000313" key="3">
    <source>
        <dbReference type="Proteomes" id="UP000297245"/>
    </source>
</evidence>
<gene>
    <name evidence="2" type="ORF">K435DRAFT_971415</name>
</gene>
<proteinExistence type="predicted"/>
<dbReference type="EMBL" id="ML179638">
    <property type="protein sequence ID" value="THU83835.1"/>
    <property type="molecule type" value="Genomic_DNA"/>
</dbReference>
<name>A0A4V4HCM2_DENBC</name>
<feature type="region of interest" description="Disordered" evidence="1">
    <location>
        <begin position="127"/>
        <end position="162"/>
    </location>
</feature>
<feature type="compositionally biased region" description="Acidic residues" evidence="1">
    <location>
        <begin position="134"/>
        <end position="146"/>
    </location>
</feature>
<dbReference type="AlphaFoldDB" id="A0A4V4HCM2"/>
<feature type="compositionally biased region" description="Low complexity" evidence="1">
    <location>
        <begin position="147"/>
        <end position="162"/>
    </location>
</feature>
<evidence type="ECO:0000313" key="2">
    <source>
        <dbReference type="EMBL" id="THU83835.1"/>
    </source>
</evidence>
<sequence length="162" mass="17816">MTEDCKQLFEDFLDINSAATYPTVSPAMIEFVNKQFWPQMLAKCDAIRRHYTLWFDYTNNDTDIYHSLSLSPRLLGVQNEIIQARIAVCCIAAEDGILGFLEHRGLTSGSHSPLALGAAPAAGLTGDAAKLNDEVEEGELREDDDMSSGSLSSYHSSSHTRS</sequence>